<gene>
    <name evidence="2" type="ORF">PCOR1329_LOCUS9239</name>
</gene>
<protein>
    <recommendedName>
        <fullName evidence="4">HMG box domain-containing protein</fullName>
    </recommendedName>
</protein>
<reference evidence="2" key="1">
    <citation type="submission" date="2023-10" db="EMBL/GenBank/DDBJ databases">
        <authorList>
            <person name="Chen Y."/>
            <person name="Shah S."/>
            <person name="Dougan E. K."/>
            <person name="Thang M."/>
            <person name="Chan C."/>
        </authorList>
    </citation>
    <scope>NUCLEOTIDE SEQUENCE [LARGE SCALE GENOMIC DNA]</scope>
</reference>
<name>A0ABN9Q6F8_9DINO</name>
<feature type="region of interest" description="Disordered" evidence="1">
    <location>
        <begin position="924"/>
        <end position="948"/>
    </location>
</feature>
<evidence type="ECO:0000313" key="3">
    <source>
        <dbReference type="Proteomes" id="UP001189429"/>
    </source>
</evidence>
<organism evidence="2 3">
    <name type="scientific">Prorocentrum cordatum</name>
    <dbReference type="NCBI Taxonomy" id="2364126"/>
    <lineage>
        <taxon>Eukaryota</taxon>
        <taxon>Sar</taxon>
        <taxon>Alveolata</taxon>
        <taxon>Dinophyceae</taxon>
        <taxon>Prorocentrales</taxon>
        <taxon>Prorocentraceae</taxon>
        <taxon>Prorocentrum</taxon>
    </lineage>
</organism>
<evidence type="ECO:0008006" key="4">
    <source>
        <dbReference type="Google" id="ProtNLM"/>
    </source>
</evidence>
<accession>A0ABN9Q6F8</accession>
<comment type="caution">
    <text evidence="2">The sequence shown here is derived from an EMBL/GenBank/DDBJ whole genome shotgun (WGS) entry which is preliminary data.</text>
</comment>
<evidence type="ECO:0000313" key="2">
    <source>
        <dbReference type="EMBL" id="CAK0801350.1"/>
    </source>
</evidence>
<sequence>MAAPSEAPDKPEVLRLLEKWHKPSLHHDSAELRTLERVTESGKEFWRRRFERSMAEADGRPLLLSYAGDGTKLRTVHGSSVRYNGKRARLRGHQFLEYYVQLCFLEFVDPSGRKNVTVMFDEPNPMTDGQGAAASAAFALRMIMNPRKYGHGGLIIFHCAFDRALLASVSRILKQWWKKEDVQQTDIYEHPPDILYLMQWFVETGCSMHDTHKSIEWSLWTWYHNKSLMKNVHLAIESLRDSMQQLCGLTPEWMWDVTVARSAEELDDPDDLKHFWLAMGVEESVVATLVSLRLRYFGGRLEILDTGDAGEDTFTNINFCLFSVWRLKKFNGSRWHAATRACQMGVGAIFGGLRGLAKYVLDRPNAQDFYLGGVERLGSDELHFMVTAATASFPADAVMQMLFGDSRVAKHLCALKTTIREAMDKLCNYGDGTWGLFGRVCNMAGPEVRHSSIGAAHVAIGFMMFRFVCKAEGAPWCMVRGDVDANLDALKRGPVPTEPITEQMWHLEKFPRGRRVNRQGVALLADIPWDTIAAEHLHASGALQGKFRPDTTCEGLMARAFIHMSKKVPPGLDEDERREAMLHNRLKRLEKRRPQSYQGREQYVKELVELSKVREADGQRGLKSKDVIRLHGRSWESMDPARKRDYDGKARLILSQQEQEIDEALCEGYDNLQAFNRERFKKAAEKPPLRFFSCKLAQGDFLEWDEIFNSGAFRGGRGLDDMRKAAREAPPKLTKTFLDELEGYAAEEEGKHDRPPRFPAVVRNRESFASTIWGLQTGGECKYYKFIFAAQRPQFIMFAPLGEKDTYFPAHVSMFGGSWEDVCVSQWLHNFTFGALDFAAWFDLPLPDDAASIRVLRNAHYAGGYDIVCDDVGGPLSALFVSLPRAPVAENRSGGASSTRAWKDEFLKRWPWLAGKFEEEERERRRAAGRRSGLRKGESDDETPEEQRMNDEDIEEMMEHLHAVREEWDLGPDAPQDFLLKVLGGQWCMEHYGVPFDAFKGEAHGEMAIDFAERYLRGATARFNISFYTIPGAHLCAETWRCKAQHFFDRWLASGAGGYVFTEQDVMEYTETPKFLQLVEAATDPRAKKRLLWLLNLRPSA</sequence>
<proteinExistence type="predicted"/>
<evidence type="ECO:0000256" key="1">
    <source>
        <dbReference type="SAM" id="MobiDB-lite"/>
    </source>
</evidence>
<dbReference type="Proteomes" id="UP001189429">
    <property type="component" value="Unassembled WGS sequence"/>
</dbReference>
<dbReference type="EMBL" id="CAUYUJ010002558">
    <property type="protein sequence ID" value="CAK0801350.1"/>
    <property type="molecule type" value="Genomic_DNA"/>
</dbReference>
<keyword evidence="3" id="KW-1185">Reference proteome</keyword>